<evidence type="ECO:0000256" key="1">
    <source>
        <dbReference type="SAM" id="MobiDB-lite"/>
    </source>
</evidence>
<dbReference type="EMBL" id="BSRZ01000020">
    <property type="protein sequence ID" value="GLW67190.1"/>
    <property type="molecule type" value="Genomic_DNA"/>
</dbReference>
<organism evidence="2 3">
    <name type="scientific">Actinomadura rubrobrunea</name>
    <dbReference type="NCBI Taxonomy" id="115335"/>
    <lineage>
        <taxon>Bacteria</taxon>
        <taxon>Bacillati</taxon>
        <taxon>Actinomycetota</taxon>
        <taxon>Actinomycetes</taxon>
        <taxon>Streptosporangiales</taxon>
        <taxon>Thermomonosporaceae</taxon>
        <taxon>Actinomadura</taxon>
    </lineage>
</organism>
<dbReference type="Gene3D" id="1.10.645.10">
    <property type="entry name" value="Cytochrome-c3 Hydrogenase, chain B"/>
    <property type="match status" value="1"/>
</dbReference>
<dbReference type="RefSeq" id="WP_067913004.1">
    <property type="nucleotide sequence ID" value="NZ_BSRZ01000020.1"/>
</dbReference>
<keyword evidence="3" id="KW-1185">Reference proteome</keyword>
<evidence type="ECO:0000313" key="2">
    <source>
        <dbReference type="EMBL" id="GLW67190.1"/>
    </source>
</evidence>
<gene>
    <name evidence="2" type="ORF">Arub01_54330</name>
</gene>
<dbReference type="SUPFAM" id="SSF56762">
    <property type="entry name" value="HydB/Nqo4-like"/>
    <property type="match status" value="1"/>
</dbReference>
<reference evidence="2" key="1">
    <citation type="submission" date="2023-02" db="EMBL/GenBank/DDBJ databases">
        <title>Actinomadura rubrobrunea NBRC 14622.</title>
        <authorList>
            <person name="Ichikawa N."/>
            <person name="Sato H."/>
            <person name="Tonouchi N."/>
        </authorList>
    </citation>
    <scope>NUCLEOTIDE SEQUENCE</scope>
    <source>
        <strain evidence="2">NBRC 14622</strain>
    </source>
</reference>
<comment type="caution">
    <text evidence="2">The sequence shown here is derived from an EMBL/GenBank/DDBJ whole genome shotgun (WGS) entry which is preliminary data.</text>
</comment>
<proteinExistence type="predicted"/>
<dbReference type="Proteomes" id="UP001165124">
    <property type="component" value="Unassembled WGS sequence"/>
</dbReference>
<evidence type="ECO:0000313" key="3">
    <source>
        <dbReference type="Proteomes" id="UP001165124"/>
    </source>
</evidence>
<dbReference type="InterPro" id="IPR029014">
    <property type="entry name" value="NiFe-Hase_large"/>
</dbReference>
<protein>
    <submittedName>
        <fullName evidence="2">Uncharacterized protein</fullName>
    </submittedName>
</protein>
<name>A0A9W6UZV8_9ACTN</name>
<accession>A0A9W6UZV8</accession>
<feature type="region of interest" description="Disordered" evidence="1">
    <location>
        <begin position="1"/>
        <end position="25"/>
    </location>
</feature>
<sequence>MALHFVEQGAAARPRGQSPGVQEFGSPHDAIGFGFYEAVRGVLPHHMVIRDDKSADRHPYAADESHQHPRRNAVVMMLWRCPGC</sequence>
<dbReference type="AlphaFoldDB" id="A0A9W6UZV8"/>